<dbReference type="PANTHER" id="PTHR31635:SF196">
    <property type="entry name" value="REVERSE TRANSCRIPTASE DOMAIN-CONTAINING PROTEIN-RELATED"/>
    <property type="match status" value="1"/>
</dbReference>
<name>A0ABD3GCJ8_9MARC</name>
<proteinExistence type="predicted"/>
<evidence type="ECO:0000259" key="2">
    <source>
        <dbReference type="PROSITE" id="PS50878"/>
    </source>
</evidence>
<dbReference type="SUPFAM" id="SSF56672">
    <property type="entry name" value="DNA/RNA polymerases"/>
    <property type="match status" value="1"/>
</dbReference>
<feature type="region of interest" description="Disordered" evidence="1">
    <location>
        <begin position="1157"/>
        <end position="1205"/>
    </location>
</feature>
<dbReference type="Gene3D" id="3.60.10.10">
    <property type="entry name" value="Endonuclease/exonuclease/phosphatase"/>
    <property type="match status" value="1"/>
</dbReference>
<sequence length="1205" mass="139305">MKTSGRQLQRSLDSVMPGAVVTCDYKPDGEADAVLLVDRRLQVWSWMKRRTETGHWVIIGDMNMVEQRSDTLGPSPLLKGRELRKWALCSNQGDLSDGWLMAVQAKGPWFTRQAVYGNRIDQARLDRCYLSERGEWAFMVSEMEHYGACSLSDHVPVRIAIILEGERREDRRKSYFKMGANSMKNSETVEAVRQAWGRHPAWAKEDRRRWVMAWDRVREVLIQQKDRQHRELPEAETIQRRLEWAREMIQFNTRNNYGRRHDYGGNRDFIQTALHGGGGTAEVYRKRAEVLVLVDRKLTVEQNRKLSERPSEQLIEEVVRSLPKEKSPGYDGVVAEILVAGWEFMKHDCFKMVGHVWRMQRLLQRDSRGIIKLIPKAEDLFLLKNWRPITLLTLTYKIIAKILAWRLREMLPSIIDQQQTGFIAGRSRVDNILSLRLAQDWVQESEQNMMFIKLDFQKAYDRVSHTYLWETLTALGVEEDNLKMIQGMVTGGSAQVHVNCFTGRFQVERGVLQGCPLAPLLFAMTTQPLMRLLRTEESAGRLKGVCYGGESTLLHQIYADDTGINITLCEEQFARLRQVIHDFEQVSGVKLNVNKSMIMPIRPSAPLAWVQETGCDIAAEGKTFVYLGVCTSNPVDEKQVTKSIVKKMENKLRHWSNRFLSWPARTLLLKHVLNATPLYQLLSVGLNRDGLEELERLCRQFLWGWSEIGGPKAALIAWERITQSKVNGGIGLTQLKDRAQAMYVKNMVKILSGHNAEWVGLAKNLILRTLRKGSYQRERRQWRLADSLFLLRIWKIKSSGLLTRMCQAWCKMWKKIKWDDRSREIPRHLTVAQGVHLMTWDNAARFKEMQSIVAVLRKAGITTIIHGKEILNNQQSWQDRLGETRIFLEELEAQKLRELERWTVSKQLVDKQLRETKGWVWKEDGAEVFWEAPTNEWVQRIGTKEHYSDYLDEKLGRGDHAVGWKKRWQALWHSPITYRRKIWLWRLLQRGFFVNSRWSGRGEEEKRCQACGLREETLEHTFWECSRLTQRWNDLAICGILQPPPASLIEWIDQALHNAKTDSSLFFTVGFVLKQTWMERNHLKFRGSLARLPVRVILEETRREIDAFPGPTCSENTLNISKKALEIVDRWRLTWGSQLTSSSRFTLEEVMTHPGRASLSDLQGSESAAGDDNETSSGTEEESADGPTSRGSEDDTSTGDHELGG</sequence>
<evidence type="ECO:0000313" key="3">
    <source>
        <dbReference type="EMBL" id="KAL3675581.1"/>
    </source>
</evidence>
<dbReference type="PANTHER" id="PTHR31635">
    <property type="entry name" value="REVERSE TRANSCRIPTASE DOMAIN-CONTAINING PROTEIN-RELATED"/>
    <property type="match status" value="1"/>
</dbReference>
<keyword evidence="4" id="KW-1185">Reference proteome</keyword>
<comment type="caution">
    <text evidence="3">The sequence shown here is derived from an EMBL/GenBank/DDBJ whole genome shotgun (WGS) entry which is preliminary data.</text>
</comment>
<dbReference type="InterPro" id="IPR026960">
    <property type="entry name" value="RVT-Znf"/>
</dbReference>
<feature type="compositionally biased region" description="Acidic residues" evidence="1">
    <location>
        <begin position="1169"/>
        <end position="1184"/>
    </location>
</feature>
<dbReference type="Pfam" id="PF00078">
    <property type="entry name" value="RVT_1"/>
    <property type="match status" value="1"/>
</dbReference>
<feature type="domain" description="Reverse transcriptase" evidence="2">
    <location>
        <begin position="355"/>
        <end position="631"/>
    </location>
</feature>
<organism evidence="3 4">
    <name type="scientific">Riccia sorocarpa</name>
    <dbReference type="NCBI Taxonomy" id="122646"/>
    <lineage>
        <taxon>Eukaryota</taxon>
        <taxon>Viridiplantae</taxon>
        <taxon>Streptophyta</taxon>
        <taxon>Embryophyta</taxon>
        <taxon>Marchantiophyta</taxon>
        <taxon>Marchantiopsida</taxon>
        <taxon>Marchantiidae</taxon>
        <taxon>Marchantiales</taxon>
        <taxon>Ricciaceae</taxon>
        <taxon>Riccia</taxon>
    </lineage>
</organism>
<dbReference type="CDD" id="cd01650">
    <property type="entry name" value="RT_nLTR_like"/>
    <property type="match status" value="1"/>
</dbReference>
<accession>A0ABD3GCJ8</accession>
<dbReference type="Proteomes" id="UP001633002">
    <property type="component" value="Unassembled WGS sequence"/>
</dbReference>
<gene>
    <name evidence="3" type="ORF">R1sor_025529</name>
</gene>
<protein>
    <recommendedName>
        <fullName evidence="2">Reverse transcriptase domain-containing protein</fullName>
    </recommendedName>
</protein>
<dbReference type="InterPro" id="IPR043502">
    <property type="entry name" value="DNA/RNA_pol_sf"/>
</dbReference>
<dbReference type="PROSITE" id="PS50878">
    <property type="entry name" value="RT_POL"/>
    <property type="match status" value="1"/>
</dbReference>
<dbReference type="SUPFAM" id="SSF56219">
    <property type="entry name" value="DNase I-like"/>
    <property type="match status" value="1"/>
</dbReference>
<evidence type="ECO:0000313" key="4">
    <source>
        <dbReference type="Proteomes" id="UP001633002"/>
    </source>
</evidence>
<dbReference type="InterPro" id="IPR036691">
    <property type="entry name" value="Endo/exonu/phosph_ase_sf"/>
</dbReference>
<dbReference type="EMBL" id="JBJQOH010000008">
    <property type="protein sequence ID" value="KAL3675581.1"/>
    <property type="molecule type" value="Genomic_DNA"/>
</dbReference>
<evidence type="ECO:0000256" key="1">
    <source>
        <dbReference type="SAM" id="MobiDB-lite"/>
    </source>
</evidence>
<reference evidence="3 4" key="1">
    <citation type="submission" date="2024-09" db="EMBL/GenBank/DDBJ databases">
        <title>Chromosome-scale assembly of Riccia sorocarpa.</title>
        <authorList>
            <person name="Paukszto L."/>
        </authorList>
    </citation>
    <scope>NUCLEOTIDE SEQUENCE [LARGE SCALE GENOMIC DNA]</scope>
    <source>
        <strain evidence="3">LP-2024</strain>
        <tissue evidence="3">Aerial parts of the thallus</tissue>
    </source>
</reference>
<dbReference type="InterPro" id="IPR000477">
    <property type="entry name" value="RT_dom"/>
</dbReference>
<dbReference type="AlphaFoldDB" id="A0ABD3GCJ8"/>
<dbReference type="Pfam" id="PF13966">
    <property type="entry name" value="zf-RVT"/>
    <property type="match status" value="1"/>
</dbReference>